<keyword evidence="2 3" id="KW-0808">Transferase</keyword>
<sequence length="412" mass="46438">MSLNPVGGPANLSPVKLNPPTFPFFVVRSCEPALFFPFLQNNTMSVHTTLLDFSVDPSAVKNESQVSVVCSNIENVLREYLTNLKTLATIPFETDLLKLYSSDGGVSATLRVFQTGLITLNIEYLKAESQEAQLSFERCKEINRDLTERVVGVQRSQAFVPIKRGTFSRYFPSSDDRLLEYDIDELVFEERTPYQKIQIVHSKSLGNMLVLDDLQNISEADLIYTETLMGRGLEDYKDKEIVILGGGDGALLYELLKEKPKEVIMLEIDEVVMKACAKHMRSICGDVLDSLSGPNYEIIVGDCIKAVEQYIKEGRKFDYVFGDLTDVPLSESPTGELWEFINKILSMSFKILKPGGKFMTHVIGSAAGDALKMYETQLMKVQPPVKFTTSHAFIPSFLEDWVFYQVFFDTKQ</sequence>
<dbReference type="FunFam" id="3.40.50.150:FF:000197">
    <property type="entry name" value="spermine synthase isoform X2"/>
    <property type="match status" value="1"/>
</dbReference>
<dbReference type="InterPro" id="IPR035246">
    <property type="entry name" value="Spermidine_synt_N"/>
</dbReference>
<protein>
    <recommendedName>
        <fullName evidence="4">PABS domain-containing protein</fullName>
    </recommendedName>
</protein>
<dbReference type="Pfam" id="PF17284">
    <property type="entry name" value="Spermine_synt_N"/>
    <property type="match status" value="1"/>
</dbReference>
<dbReference type="InterPro" id="IPR030374">
    <property type="entry name" value="PABS"/>
</dbReference>
<evidence type="ECO:0000313" key="6">
    <source>
        <dbReference type="Proteomes" id="UP001168821"/>
    </source>
</evidence>
<dbReference type="InterPro" id="IPR037163">
    <property type="entry name" value="Spermidine_synt_N_sf"/>
</dbReference>
<dbReference type="SUPFAM" id="SSF53335">
    <property type="entry name" value="S-adenosyl-L-methionine-dependent methyltransferases"/>
    <property type="match status" value="1"/>
</dbReference>
<dbReference type="PANTHER" id="PTHR46315">
    <property type="entry name" value="SPERMINE SYNTHASE"/>
    <property type="match status" value="1"/>
</dbReference>
<dbReference type="InterPro" id="IPR001045">
    <property type="entry name" value="Spermi_synthase"/>
</dbReference>
<keyword evidence="6" id="KW-1185">Reference proteome</keyword>
<reference evidence="5" key="1">
    <citation type="journal article" date="2023" name="G3 (Bethesda)">
        <title>Whole genome assemblies of Zophobas morio and Tenebrio molitor.</title>
        <authorList>
            <person name="Kaur S."/>
            <person name="Stinson S.A."/>
            <person name="diCenzo G.C."/>
        </authorList>
    </citation>
    <scope>NUCLEOTIDE SEQUENCE</scope>
    <source>
        <strain evidence="5">QUZm001</strain>
    </source>
</reference>
<comment type="caution">
    <text evidence="5">The sequence shown here is derived from an EMBL/GenBank/DDBJ whole genome shotgun (WGS) entry which is preliminary data.</text>
</comment>
<proteinExistence type="inferred from homology"/>
<evidence type="ECO:0000313" key="5">
    <source>
        <dbReference type="EMBL" id="KAJ3650821.1"/>
    </source>
</evidence>
<evidence type="ECO:0000256" key="1">
    <source>
        <dbReference type="ARBA" id="ARBA00007867"/>
    </source>
</evidence>
<dbReference type="PROSITE" id="PS51006">
    <property type="entry name" value="PABS_2"/>
    <property type="match status" value="1"/>
</dbReference>
<dbReference type="EMBL" id="JALNTZ010000005">
    <property type="protein sequence ID" value="KAJ3650821.1"/>
    <property type="molecule type" value="Genomic_DNA"/>
</dbReference>
<dbReference type="GO" id="GO:0016768">
    <property type="term" value="F:spermine synthase activity"/>
    <property type="evidence" value="ECO:0007669"/>
    <property type="project" value="InterPro"/>
</dbReference>
<dbReference type="CDD" id="cd02440">
    <property type="entry name" value="AdoMet_MTases"/>
    <property type="match status" value="1"/>
</dbReference>
<dbReference type="PANTHER" id="PTHR46315:SF1">
    <property type="entry name" value="SPERMINE SYNTHASE"/>
    <property type="match status" value="1"/>
</dbReference>
<dbReference type="GO" id="GO:0006597">
    <property type="term" value="P:spermine biosynthetic process"/>
    <property type="evidence" value="ECO:0007669"/>
    <property type="project" value="InterPro"/>
</dbReference>
<organism evidence="5 6">
    <name type="scientific">Zophobas morio</name>
    <dbReference type="NCBI Taxonomy" id="2755281"/>
    <lineage>
        <taxon>Eukaryota</taxon>
        <taxon>Metazoa</taxon>
        <taxon>Ecdysozoa</taxon>
        <taxon>Arthropoda</taxon>
        <taxon>Hexapoda</taxon>
        <taxon>Insecta</taxon>
        <taxon>Pterygota</taxon>
        <taxon>Neoptera</taxon>
        <taxon>Endopterygota</taxon>
        <taxon>Coleoptera</taxon>
        <taxon>Polyphaga</taxon>
        <taxon>Cucujiformia</taxon>
        <taxon>Tenebrionidae</taxon>
        <taxon>Zophobas</taxon>
    </lineage>
</organism>
<dbReference type="Gene3D" id="2.30.140.10">
    <property type="entry name" value="Spermidine synthase, tetramerisation domain"/>
    <property type="match status" value="1"/>
</dbReference>
<evidence type="ECO:0000256" key="3">
    <source>
        <dbReference type="PROSITE-ProRule" id="PRU00354"/>
    </source>
</evidence>
<dbReference type="InterPro" id="IPR029063">
    <property type="entry name" value="SAM-dependent_MTases_sf"/>
</dbReference>
<comment type="similarity">
    <text evidence="1">Belongs to the spermidine/spermine synthase family.</text>
</comment>
<dbReference type="InterPro" id="IPR030373">
    <property type="entry name" value="PABS_CS"/>
</dbReference>
<evidence type="ECO:0000259" key="4">
    <source>
        <dbReference type="PROSITE" id="PS51006"/>
    </source>
</evidence>
<keyword evidence="3" id="KW-0620">Polyamine biosynthesis</keyword>
<dbReference type="PROSITE" id="PS01330">
    <property type="entry name" value="PABS_1"/>
    <property type="match status" value="1"/>
</dbReference>
<dbReference type="Pfam" id="PF01564">
    <property type="entry name" value="Spermine_synth"/>
    <property type="match status" value="1"/>
</dbReference>
<feature type="domain" description="PABS" evidence="4">
    <location>
        <begin position="164"/>
        <end position="409"/>
    </location>
</feature>
<accession>A0AA38I8E1</accession>
<name>A0AA38I8E1_9CUCU</name>
<dbReference type="Proteomes" id="UP001168821">
    <property type="component" value="Unassembled WGS sequence"/>
</dbReference>
<dbReference type="InterPro" id="IPR015576">
    <property type="entry name" value="Spermine_synthase_animal"/>
</dbReference>
<dbReference type="HAMAP" id="MF_00198">
    <property type="entry name" value="Spermidine_synth"/>
    <property type="match status" value="1"/>
</dbReference>
<dbReference type="Gene3D" id="3.40.50.150">
    <property type="entry name" value="Vaccinia Virus protein VP39"/>
    <property type="match status" value="1"/>
</dbReference>
<feature type="active site" description="Proton acceptor" evidence="3">
    <location>
        <position position="323"/>
    </location>
</feature>
<evidence type="ECO:0000256" key="2">
    <source>
        <dbReference type="ARBA" id="ARBA00022679"/>
    </source>
</evidence>
<gene>
    <name evidence="5" type="ORF">Zmor_016900</name>
</gene>
<dbReference type="AlphaFoldDB" id="A0AA38I8E1"/>